<dbReference type="AlphaFoldDB" id="A0A1M5TQM0"/>
<evidence type="ECO:0000256" key="1">
    <source>
        <dbReference type="ARBA" id="ARBA00022490"/>
    </source>
</evidence>
<dbReference type="Pfam" id="PF01782">
    <property type="entry name" value="RimM"/>
    <property type="match status" value="1"/>
</dbReference>
<dbReference type="GO" id="GO:0006364">
    <property type="term" value="P:rRNA processing"/>
    <property type="evidence" value="ECO:0007669"/>
    <property type="project" value="UniProtKB-UniRule"/>
</dbReference>
<evidence type="ECO:0000259" key="6">
    <source>
        <dbReference type="Pfam" id="PF01782"/>
    </source>
</evidence>
<feature type="domain" description="RimM N-terminal" evidence="6">
    <location>
        <begin position="7"/>
        <end position="84"/>
    </location>
</feature>
<dbReference type="GO" id="GO:0042274">
    <property type="term" value="P:ribosomal small subunit biogenesis"/>
    <property type="evidence" value="ECO:0007669"/>
    <property type="project" value="UniProtKB-UniRule"/>
</dbReference>
<evidence type="ECO:0000256" key="2">
    <source>
        <dbReference type="ARBA" id="ARBA00022517"/>
    </source>
</evidence>
<evidence type="ECO:0000313" key="8">
    <source>
        <dbReference type="EMBL" id="SHH52683.1"/>
    </source>
</evidence>
<evidence type="ECO:0000256" key="3">
    <source>
        <dbReference type="ARBA" id="ARBA00022552"/>
    </source>
</evidence>
<dbReference type="GO" id="GO:0005840">
    <property type="term" value="C:ribosome"/>
    <property type="evidence" value="ECO:0007669"/>
    <property type="project" value="InterPro"/>
</dbReference>
<comment type="subcellular location">
    <subcellularLocation>
        <location evidence="5">Cytoplasm</location>
    </subcellularLocation>
</comment>
<comment type="similarity">
    <text evidence="5">Belongs to the RimM family.</text>
</comment>
<proteinExistence type="inferred from homology"/>
<keyword evidence="4 5" id="KW-0143">Chaperone</keyword>
<dbReference type="PANTHER" id="PTHR33692:SF1">
    <property type="entry name" value="RIBOSOME MATURATION FACTOR RIMM"/>
    <property type="match status" value="1"/>
</dbReference>
<protein>
    <recommendedName>
        <fullName evidence="5">Ribosome maturation factor RimM</fullName>
    </recommendedName>
</protein>
<dbReference type="InterPro" id="IPR011033">
    <property type="entry name" value="PRC_barrel-like_sf"/>
</dbReference>
<sequence>MEQFLNVGQIVNTHGVKGEVKVFPLTDDPMRFKKLKKVIIDNKEVQILSYKFQKDRVILKLEGVDTMDDAIRLKGKYLKISREDAVKLPKDTYFIADLIGCSVFDTDETPLGEVYDVIKTGSNDVYWVKGIKELLIPVLKEIVLDINVEDKKIVIKPVKEWQDED</sequence>
<dbReference type="GO" id="GO:0005737">
    <property type="term" value="C:cytoplasm"/>
    <property type="evidence" value="ECO:0007669"/>
    <property type="project" value="UniProtKB-SubCell"/>
</dbReference>
<dbReference type="HAMAP" id="MF_00014">
    <property type="entry name" value="Ribosome_mat_RimM"/>
    <property type="match status" value="1"/>
</dbReference>
<feature type="domain" description="Ribosome maturation factor RimM PRC barrel" evidence="7">
    <location>
        <begin position="97"/>
        <end position="157"/>
    </location>
</feature>
<keyword evidence="2 5" id="KW-0690">Ribosome biogenesis</keyword>
<evidence type="ECO:0000259" key="7">
    <source>
        <dbReference type="Pfam" id="PF24986"/>
    </source>
</evidence>
<keyword evidence="3 5" id="KW-0698">rRNA processing</keyword>
<evidence type="ECO:0000313" key="9">
    <source>
        <dbReference type="Proteomes" id="UP000184241"/>
    </source>
</evidence>
<comment type="function">
    <text evidence="5">An accessory protein needed during the final step in the assembly of 30S ribosomal subunit, possibly for assembly of the head region. Essential for efficient processing of 16S rRNA. May be needed both before and after RbfA during the maturation of 16S rRNA. It has affinity for free ribosomal 30S subunits but not for 70S ribosomes.</text>
</comment>
<comment type="domain">
    <text evidence="5">The PRC barrel domain binds ribosomal protein uS19.</text>
</comment>
<dbReference type="InterPro" id="IPR002676">
    <property type="entry name" value="RimM_N"/>
</dbReference>
<dbReference type="InterPro" id="IPR056792">
    <property type="entry name" value="PRC_RimM"/>
</dbReference>
<gene>
    <name evidence="5" type="primary">rimM</name>
    <name evidence="8" type="ORF">SAMN02745941_00278</name>
</gene>
<keyword evidence="1 5" id="KW-0963">Cytoplasm</keyword>
<dbReference type="RefSeq" id="WP_073015966.1">
    <property type="nucleotide sequence ID" value="NZ_FQXU01000003.1"/>
</dbReference>
<dbReference type="GO" id="GO:0043022">
    <property type="term" value="F:ribosome binding"/>
    <property type="evidence" value="ECO:0007669"/>
    <property type="project" value="InterPro"/>
</dbReference>
<dbReference type="Pfam" id="PF24986">
    <property type="entry name" value="PRC_RimM"/>
    <property type="match status" value="1"/>
</dbReference>
<dbReference type="SUPFAM" id="SSF50346">
    <property type="entry name" value="PRC-barrel domain"/>
    <property type="match status" value="1"/>
</dbReference>
<comment type="subunit">
    <text evidence="5">Binds ribosomal protein uS19.</text>
</comment>
<dbReference type="InterPro" id="IPR036976">
    <property type="entry name" value="RimM_N_sf"/>
</dbReference>
<dbReference type="Gene3D" id="2.40.30.60">
    <property type="entry name" value="RimM"/>
    <property type="match status" value="1"/>
</dbReference>
<dbReference type="InterPro" id="IPR009000">
    <property type="entry name" value="Transl_B-barrel_sf"/>
</dbReference>
<accession>A0A1M5TQM0</accession>
<dbReference type="InterPro" id="IPR011961">
    <property type="entry name" value="RimM"/>
</dbReference>
<dbReference type="Gene3D" id="2.30.30.240">
    <property type="entry name" value="PRC-barrel domain"/>
    <property type="match status" value="1"/>
</dbReference>
<dbReference type="Proteomes" id="UP000184241">
    <property type="component" value="Unassembled WGS sequence"/>
</dbReference>
<reference evidence="8 9" key="1">
    <citation type="submission" date="2016-11" db="EMBL/GenBank/DDBJ databases">
        <authorList>
            <person name="Jaros S."/>
            <person name="Januszkiewicz K."/>
            <person name="Wedrychowicz H."/>
        </authorList>
    </citation>
    <scope>NUCLEOTIDE SEQUENCE [LARGE SCALE GENOMIC DNA]</scope>
    <source>
        <strain evidence="8 9">DSM 6191</strain>
    </source>
</reference>
<dbReference type="EMBL" id="FQXU01000003">
    <property type="protein sequence ID" value="SHH52683.1"/>
    <property type="molecule type" value="Genomic_DNA"/>
</dbReference>
<name>A0A1M5TQM0_9CLOT</name>
<evidence type="ECO:0000256" key="5">
    <source>
        <dbReference type="HAMAP-Rule" id="MF_00014"/>
    </source>
</evidence>
<organism evidence="8 9">
    <name type="scientific">Clostridium intestinale DSM 6191</name>
    <dbReference type="NCBI Taxonomy" id="1121320"/>
    <lineage>
        <taxon>Bacteria</taxon>
        <taxon>Bacillati</taxon>
        <taxon>Bacillota</taxon>
        <taxon>Clostridia</taxon>
        <taxon>Eubacteriales</taxon>
        <taxon>Clostridiaceae</taxon>
        <taxon>Clostridium</taxon>
    </lineage>
</organism>
<evidence type="ECO:0000256" key="4">
    <source>
        <dbReference type="ARBA" id="ARBA00023186"/>
    </source>
</evidence>
<dbReference type="NCBIfam" id="TIGR02273">
    <property type="entry name" value="16S_RimM"/>
    <property type="match status" value="1"/>
</dbReference>
<dbReference type="PANTHER" id="PTHR33692">
    <property type="entry name" value="RIBOSOME MATURATION FACTOR RIMM"/>
    <property type="match status" value="1"/>
</dbReference>
<dbReference type="SUPFAM" id="SSF50447">
    <property type="entry name" value="Translation proteins"/>
    <property type="match status" value="1"/>
</dbReference>